<dbReference type="Gene3D" id="3.40.50.300">
    <property type="entry name" value="P-loop containing nucleotide triphosphate hydrolases"/>
    <property type="match status" value="1"/>
</dbReference>
<evidence type="ECO:0000256" key="3">
    <source>
        <dbReference type="ARBA" id="ARBA00022737"/>
    </source>
</evidence>
<dbReference type="InterPro" id="IPR042197">
    <property type="entry name" value="Apaf_helical"/>
</dbReference>
<keyword evidence="4" id="KW-0547">Nucleotide-binding</keyword>
<dbReference type="GO" id="GO:0043531">
    <property type="term" value="F:ADP binding"/>
    <property type="evidence" value="ECO:0007669"/>
    <property type="project" value="InterPro"/>
</dbReference>
<dbReference type="GO" id="GO:0098542">
    <property type="term" value="P:defense response to other organism"/>
    <property type="evidence" value="ECO:0007669"/>
    <property type="project" value="TreeGrafter"/>
</dbReference>
<dbReference type="Pfam" id="PF23559">
    <property type="entry name" value="WHD_DRP"/>
    <property type="match status" value="1"/>
</dbReference>
<feature type="domain" description="NB-ARC" evidence="7">
    <location>
        <begin position="249"/>
        <end position="390"/>
    </location>
</feature>
<dbReference type="InterPro" id="IPR036388">
    <property type="entry name" value="WH-like_DNA-bd_sf"/>
</dbReference>
<feature type="compositionally biased region" description="Acidic residues" evidence="6">
    <location>
        <begin position="149"/>
        <end position="158"/>
    </location>
</feature>
<reference evidence="10 11" key="1">
    <citation type="journal article" date="2018" name="Mol. Plant">
        <title>The genome of Artemisia annua provides insight into the evolution of Asteraceae family and artemisinin biosynthesis.</title>
        <authorList>
            <person name="Shen Q."/>
            <person name="Zhang L."/>
            <person name="Liao Z."/>
            <person name="Wang S."/>
            <person name="Yan T."/>
            <person name="Shi P."/>
            <person name="Liu M."/>
            <person name="Fu X."/>
            <person name="Pan Q."/>
            <person name="Wang Y."/>
            <person name="Lv Z."/>
            <person name="Lu X."/>
            <person name="Zhang F."/>
            <person name="Jiang W."/>
            <person name="Ma Y."/>
            <person name="Chen M."/>
            <person name="Hao X."/>
            <person name="Li L."/>
            <person name="Tang Y."/>
            <person name="Lv G."/>
            <person name="Zhou Y."/>
            <person name="Sun X."/>
            <person name="Brodelius P.E."/>
            <person name="Rose J.K.C."/>
            <person name="Tang K."/>
        </authorList>
    </citation>
    <scope>NUCLEOTIDE SEQUENCE [LARGE SCALE GENOMIC DNA]</scope>
    <source>
        <strain evidence="11">cv. Huhao1</strain>
        <tissue evidence="10">Leaf</tissue>
    </source>
</reference>
<evidence type="ECO:0000259" key="9">
    <source>
        <dbReference type="Pfam" id="PF23598"/>
    </source>
</evidence>
<proteinExistence type="inferred from homology"/>
<evidence type="ECO:0000256" key="5">
    <source>
        <dbReference type="ARBA" id="ARBA00022821"/>
    </source>
</evidence>
<dbReference type="InterPro" id="IPR058922">
    <property type="entry name" value="WHD_DRP"/>
</dbReference>
<feature type="region of interest" description="Disordered" evidence="6">
    <location>
        <begin position="124"/>
        <end position="163"/>
    </location>
</feature>
<comment type="similarity">
    <text evidence="1">Belongs to the disease resistance NB-LRR family.</text>
</comment>
<feature type="domain" description="Disease resistance protein winged helix" evidence="8">
    <location>
        <begin position="465"/>
        <end position="538"/>
    </location>
</feature>
<name>A0A2U1P6M3_ARTAN</name>
<keyword evidence="11" id="KW-1185">Reference proteome</keyword>
<keyword evidence="5" id="KW-0611">Plant defense</keyword>
<sequence length="953" mass="109450">MLLSNSGSMEVKPVVAVVTQKLVDTLNEESIADNKVMIHQLKGVQKSLEKLRSFSKEKDHLRVVYEIEDEIEKFTFRVARQRKRFGFLTKQTFFFNNVNSCCKLKRKIKKIRSTIRNFRDDEASITSTTTSTPTSSTSTVTSSLNSKTDEEENDDGDDAFCNGTNELAQKSSSDIWPISEIPSTPSPKRGWMTRSFSTITNQKEHGLQCKKLTFSFSYNEEEKNMVGFKQLSNVSYQEEVGVFGQIDDIKSLVRRLTQQTELFVPIVGDAGCGKTTLARAVYRNRKIRDHFESHDWISVTEDYDLERVLLSVSKKVDMVKGKRYLIVVDGVGSCSVLKDLKNAFPDENNGSKVIFISRSGPEMSMNSHSVKNISKEESWTMFLKKAGKEKEAEQIKPYVKDKILNICKGLPLNIVLMAGLLMTKRTTRWAESLTIDHDQHSDDVLNLCYNDLTINSKLCLLYMSLFPKDYDIPVRRLLRLWLAEGFVKRRSRRSKHPLPEDLVKTCFDELVDRNIIQITKLRSDNSPRQCRLVSLFHDYLLPKAQDISLFYIHRNSENYEDAAGTFGVRRMVQHLSTTGAFDHQQSQRKSPTFDPSLLRSYISFNFQHKDMPEREVGILLCQVISHNFSLLRVLDLEGVCQPSLPNKLGHLRHLRYLGLRWTFLESIPESVGDLSYLETLDVKHTRVDTLPDSIWKLKRLRHLNLNNIRLAMPPSSSLTLLTLWGLVLDEKISITQGLGKLLDLRELGIKFRLNESQGALLDWIAKLVNLQQLRLTSVDDMGRPSKLDLKPLTALDKLSHLNLYGNLQKLPDLNEFPPTVKVLTLSLSRLSNDPMETLEQLPCLIVLRLLGESFTGTRMVCHRKGFQKLEVLKLWKLTGLEEWDVEDEAMTNLKQLDIRCCHKLKNISSRLLLKPRRLEDLELTDMPDDFVARIKKRKSNDTSLTINPWKFNK</sequence>
<keyword evidence="3" id="KW-0677">Repeat</keyword>
<dbReference type="Gene3D" id="3.80.10.10">
    <property type="entry name" value="Ribonuclease Inhibitor"/>
    <property type="match status" value="2"/>
</dbReference>
<dbReference type="PANTHER" id="PTHR23155:SF955">
    <property type="entry name" value="AAA+ ATPASE DOMAIN-CONTAINING PROTEIN"/>
    <property type="match status" value="1"/>
</dbReference>
<gene>
    <name evidence="10" type="ORF">CTI12_AA186840</name>
</gene>
<dbReference type="OrthoDB" id="611536at2759"/>
<feature type="domain" description="Disease resistance R13L4/SHOC-2-like LRR" evidence="9">
    <location>
        <begin position="626"/>
        <end position="900"/>
    </location>
</feature>
<comment type="caution">
    <text evidence="10">The sequence shown here is derived from an EMBL/GenBank/DDBJ whole genome shotgun (WGS) entry which is preliminary data.</text>
</comment>
<dbReference type="PANTHER" id="PTHR23155">
    <property type="entry name" value="DISEASE RESISTANCE PROTEIN RP"/>
    <property type="match status" value="1"/>
</dbReference>
<evidence type="ECO:0000256" key="1">
    <source>
        <dbReference type="ARBA" id="ARBA00008894"/>
    </source>
</evidence>
<dbReference type="PRINTS" id="PR00364">
    <property type="entry name" value="DISEASERSIST"/>
</dbReference>
<dbReference type="STRING" id="35608.A0A2U1P6M3"/>
<evidence type="ECO:0000256" key="2">
    <source>
        <dbReference type="ARBA" id="ARBA00022614"/>
    </source>
</evidence>
<dbReference type="InterPro" id="IPR055414">
    <property type="entry name" value="LRR_R13L4/SHOC2-like"/>
</dbReference>
<evidence type="ECO:0000256" key="4">
    <source>
        <dbReference type="ARBA" id="ARBA00022741"/>
    </source>
</evidence>
<dbReference type="InterPro" id="IPR002182">
    <property type="entry name" value="NB-ARC"/>
</dbReference>
<dbReference type="Gene3D" id="1.10.10.10">
    <property type="entry name" value="Winged helix-like DNA-binding domain superfamily/Winged helix DNA-binding domain"/>
    <property type="match status" value="1"/>
</dbReference>
<keyword evidence="2" id="KW-0433">Leucine-rich repeat</keyword>
<dbReference type="EMBL" id="PKPP01001597">
    <property type="protein sequence ID" value="PWA81380.1"/>
    <property type="molecule type" value="Genomic_DNA"/>
</dbReference>
<evidence type="ECO:0000313" key="11">
    <source>
        <dbReference type="Proteomes" id="UP000245207"/>
    </source>
</evidence>
<evidence type="ECO:0000259" key="8">
    <source>
        <dbReference type="Pfam" id="PF23559"/>
    </source>
</evidence>
<dbReference type="AlphaFoldDB" id="A0A2U1P6M3"/>
<dbReference type="Gene3D" id="1.10.8.430">
    <property type="entry name" value="Helical domain of apoptotic protease-activating factors"/>
    <property type="match status" value="1"/>
</dbReference>
<dbReference type="SUPFAM" id="SSF52540">
    <property type="entry name" value="P-loop containing nucleoside triphosphate hydrolases"/>
    <property type="match status" value="1"/>
</dbReference>
<dbReference type="Pfam" id="PF23598">
    <property type="entry name" value="LRR_14"/>
    <property type="match status" value="1"/>
</dbReference>
<organism evidence="10 11">
    <name type="scientific">Artemisia annua</name>
    <name type="common">Sweet wormwood</name>
    <dbReference type="NCBI Taxonomy" id="35608"/>
    <lineage>
        <taxon>Eukaryota</taxon>
        <taxon>Viridiplantae</taxon>
        <taxon>Streptophyta</taxon>
        <taxon>Embryophyta</taxon>
        <taxon>Tracheophyta</taxon>
        <taxon>Spermatophyta</taxon>
        <taxon>Magnoliopsida</taxon>
        <taxon>eudicotyledons</taxon>
        <taxon>Gunneridae</taxon>
        <taxon>Pentapetalae</taxon>
        <taxon>asterids</taxon>
        <taxon>campanulids</taxon>
        <taxon>Asterales</taxon>
        <taxon>Asteraceae</taxon>
        <taxon>Asteroideae</taxon>
        <taxon>Anthemideae</taxon>
        <taxon>Artemisiinae</taxon>
        <taxon>Artemisia</taxon>
    </lineage>
</organism>
<dbReference type="InterPro" id="IPR027417">
    <property type="entry name" value="P-loop_NTPase"/>
</dbReference>
<accession>A0A2U1P6M3</accession>
<dbReference type="InterPro" id="IPR044974">
    <property type="entry name" value="Disease_R_plants"/>
</dbReference>
<dbReference type="InterPro" id="IPR032675">
    <property type="entry name" value="LRR_dom_sf"/>
</dbReference>
<evidence type="ECO:0000259" key="7">
    <source>
        <dbReference type="Pfam" id="PF00931"/>
    </source>
</evidence>
<feature type="compositionally biased region" description="Low complexity" evidence="6">
    <location>
        <begin position="124"/>
        <end position="146"/>
    </location>
</feature>
<dbReference type="Pfam" id="PF00931">
    <property type="entry name" value="NB-ARC"/>
    <property type="match status" value="1"/>
</dbReference>
<evidence type="ECO:0000313" key="10">
    <source>
        <dbReference type="EMBL" id="PWA81380.1"/>
    </source>
</evidence>
<evidence type="ECO:0000256" key="6">
    <source>
        <dbReference type="SAM" id="MobiDB-lite"/>
    </source>
</evidence>
<dbReference type="Proteomes" id="UP000245207">
    <property type="component" value="Unassembled WGS sequence"/>
</dbReference>
<dbReference type="SUPFAM" id="SSF52058">
    <property type="entry name" value="L domain-like"/>
    <property type="match status" value="1"/>
</dbReference>
<protein>
    <submittedName>
        <fullName evidence="10">Disease resistance protein</fullName>
    </submittedName>
</protein>